<feature type="domain" description="SDH C-terminal" evidence="5">
    <location>
        <begin position="255"/>
        <end position="280"/>
    </location>
</feature>
<evidence type="ECO:0000256" key="2">
    <source>
        <dbReference type="ARBA" id="ARBA00023141"/>
    </source>
</evidence>
<comment type="caution">
    <text evidence="3">Lacks conserved residue(s) required for the propagation of feature annotation.</text>
</comment>
<feature type="binding site" evidence="3">
    <location>
        <position position="260"/>
    </location>
    <ligand>
        <name>shikimate</name>
        <dbReference type="ChEBI" id="CHEBI:36208"/>
    </ligand>
</feature>
<dbReference type="InterPro" id="IPR041121">
    <property type="entry name" value="SDH_C"/>
</dbReference>
<dbReference type="InterPro" id="IPR013708">
    <property type="entry name" value="Shikimate_DH-bd_N"/>
</dbReference>
<feature type="binding site" evidence="3">
    <location>
        <begin position="136"/>
        <end position="140"/>
    </location>
    <ligand>
        <name>NADP(+)</name>
        <dbReference type="ChEBI" id="CHEBI:58349"/>
    </ligand>
</feature>
<dbReference type="Pfam" id="PF08501">
    <property type="entry name" value="Shikimate_dh_N"/>
    <property type="match status" value="1"/>
</dbReference>
<dbReference type="OrthoDB" id="9776868at2"/>
<comment type="catalytic activity">
    <reaction evidence="3">
        <text>shikimate + NADP(+) = 3-dehydroshikimate + NADPH + H(+)</text>
        <dbReference type="Rhea" id="RHEA:17737"/>
        <dbReference type="ChEBI" id="CHEBI:15378"/>
        <dbReference type="ChEBI" id="CHEBI:16630"/>
        <dbReference type="ChEBI" id="CHEBI:36208"/>
        <dbReference type="ChEBI" id="CHEBI:57783"/>
        <dbReference type="ChEBI" id="CHEBI:58349"/>
        <dbReference type="EC" id="1.1.1.25"/>
    </reaction>
</comment>
<dbReference type="HAMAP" id="MF_00222">
    <property type="entry name" value="Shikimate_DH_AroE"/>
    <property type="match status" value="1"/>
</dbReference>
<dbReference type="InterPro" id="IPR036291">
    <property type="entry name" value="NAD(P)-bd_dom_sf"/>
</dbReference>
<feature type="domain" description="Shikimate dehydrogenase substrate binding N-terminal" evidence="4">
    <location>
        <begin position="12"/>
        <end position="99"/>
    </location>
</feature>
<evidence type="ECO:0000313" key="6">
    <source>
        <dbReference type="EMBL" id="SDX36692.1"/>
    </source>
</evidence>
<feature type="binding site" evidence="3">
    <location>
        <begin position="20"/>
        <end position="22"/>
    </location>
    <ligand>
        <name>shikimate</name>
        <dbReference type="ChEBI" id="CHEBI:36208"/>
    </ligand>
</feature>
<dbReference type="SUPFAM" id="SSF51735">
    <property type="entry name" value="NAD(P)-binding Rossmann-fold domains"/>
    <property type="match status" value="1"/>
</dbReference>
<evidence type="ECO:0000259" key="4">
    <source>
        <dbReference type="Pfam" id="PF08501"/>
    </source>
</evidence>
<dbReference type="Pfam" id="PF18317">
    <property type="entry name" value="SDH_C"/>
    <property type="match status" value="1"/>
</dbReference>
<dbReference type="Gene3D" id="3.40.50.10860">
    <property type="entry name" value="Leucine Dehydrogenase, chain A, domain 1"/>
    <property type="match status" value="1"/>
</dbReference>
<name>A0A1H3B432_9ACTN</name>
<comment type="function">
    <text evidence="3">Involved in the biosynthesis of the chorismate, which leads to the biosynthesis of aromatic amino acids. Catalyzes the reversible NADPH linked reduction of 3-dehydroshikimate (DHSA) to yield shikimate (SA).</text>
</comment>
<protein>
    <recommendedName>
        <fullName evidence="3">Shikimate dehydrogenase (NADP(+))</fullName>
        <shortName evidence="3">SDH</shortName>
        <ecNumber evidence="3">1.1.1.25</ecNumber>
    </recommendedName>
</protein>
<evidence type="ECO:0000259" key="5">
    <source>
        <dbReference type="Pfam" id="PF18317"/>
    </source>
</evidence>
<dbReference type="STRING" id="1137993.SAMN05660209_00296"/>
<dbReference type="Proteomes" id="UP000198921">
    <property type="component" value="Unassembled WGS sequence"/>
</dbReference>
<organism evidence="6 7">
    <name type="scientific">Geodermatophilus africanus</name>
    <dbReference type="NCBI Taxonomy" id="1137993"/>
    <lineage>
        <taxon>Bacteria</taxon>
        <taxon>Bacillati</taxon>
        <taxon>Actinomycetota</taxon>
        <taxon>Actinomycetes</taxon>
        <taxon>Geodermatophilales</taxon>
        <taxon>Geodermatophilaceae</taxon>
        <taxon>Geodermatophilus</taxon>
    </lineage>
</organism>
<feature type="binding site" evidence="3">
    <location>
        <position position="253"/>
    </location>
    <ligand>
        <name>NADP(+)</name>
        <dbReference type="ChEBI" id="CHEBI:58349"/>
    </ligand>
</feature>
<dbReference type="Gene3D" id="3.40.50.720">
    <property type="entry name" value="NAD(P)-binding Rossmann-like Domain"/>
    <property type="match status" value="1"/>
</dbReference>
<dbReference type="GO" id="GO:0019632">
    <property type="term" value="P:shikimate metabolic process"/>
    <property type="evidence" value="ECO:0007669"/>
    <property type="project" value="TreeGrafter"/>
</dbReference>
<gene>
    <name evidence="3" type="primary">aroE</name>
    <name evidence="6" type="ORF">SAMN05660209_00296</name>
</gene>
<dbReference type="GO" id="GO:0005829">
    <property type="term" value="C:cytosol"/>
    <property type="evidence" value="ECO:0007669"/>
    <property type="project" value="TreeGrafter"/>
</dbReference>
<dbReference type="GO" id="GO:0009073">
    <property type="term" value="P:aromatic amino acid family biosynthetic process"/>
    <property type="evidence" value="ECO:0007669"/>
    <property type="project" value="UniProtKB-KW"/>
</dbReference>
<dbReference type="InterPro" id="IPR022893">
    <property type="entry name" value="Shikimate_DH_fam"/>
</dbReference>
<dbReference type="CDD" id="cd01065">
    <property type="entry name" value="NAD_bind_Shikimate_DH"/>
    <property type="match status" value="1"/>
</dbReference>
<keyword evidence="3" id="KW-0560">Oxidoreductase</keyword>
<feature type="binding site" evidence="3">
    <location>
        <position position="112"/>
    </location>
    <ligand>
        <name>shikimate</name>
        <dbReference type="ChEBI" id="CHEBI:36208"/>
    </ligand>
</feature>
<proteinExistence type="inferred from homology"/>
<feature type="binding site" evidence="3">
    <location>
        <position position="72"/>
    </location>
    <ligand>
        <name>shikimate</name>
        <dbReference type="ChEBI" id="CHEBI:36208"/>
    </ligand>
</feature>
<dbReference type="NCBIfam" id="NF001319">
    <property type="entry name" value="PRK00258.3-3"/>
    <property type="match status" value="1"/>
</dbReference>
<keyword evidence="3" id="KW-0028">Amino-acid biosynthesis</keyword>
<dbReference type="InterPro" id="IPR046346">
    <property type="entry name" value="Aminoacid_DH-like_N_sf"/>
</dbReference>
<feature type="binding site" evidence="3">
    <location>
        <position position="230"/>
    </location>
    <ligand>
        <name>NADP(+)</name>
        <dbReference type="ChEBI" id="CHEBI:58349"/>
    </ligand>
</feature>
<dbReference type="EMBL" id="FNOT01000001">
    <property type="protein sequence ID" value="SDX36692.1"/>
    <property type="molecule type" value="Genomic_DNA"/>
</dbReference>
<feature type="binding site" evidence="3">
    <location>
        <position position="232"/>
    </location>
    <ligand>
        <name>shikimate</name>
        <dbReference type="ChEBI" id="CHEBI:36208"/>
    </ligand>
</feature>
<dbReference type="AlphaFoldDB" id="A0A1H3B432"/>
<evidence type="ECO:0000313" key="7">
    <source>
        <dbReference type="Proteomes" id="UP000198921"/>
    </source>
</evidence>
<dbReference type="EC" id="1.1.1.25" evidence="3"/>
<dbReference type="NCBIfam" id="NF009201">
    <property type="entry name" value="PRK12549.1"/>
    <property type="match status" value="1"/>
</dbReference>
<comment type="pathway">
    <text evidence="1 3">Metabolic intermediate biosynthesis; chorismate biosynthesis; chorismate from D-erythrose 4-phosphate and phosphoenolpyruvate: step 4/7.</text>
</comment>
<feature type="binding site" evidence="3">
    <location>
        <position position="97"/>
    </location>
    <ligand>
        <name>shikimate</name>
        <dbReference type="ChEBI" id="CHEBI:36208"/>
    </ligand>
</feature>
<evidence type="ECO:0000256" key="3">
    <source>
        <dbReference type="HAMAP-Rule" id="MF_00222"/>
    </source>
</evidence>
<dbReference type="GO" id="GO:0050661">
    <property type="term" value="F:NADP binding"/>
    <property type="evidence" value="ECO:0007669"/>
    <property type="project" value="TreeGrafter"/>
</dbReference>
<sequence length="292" mass="30507">MTDDAQGFLVGLVGSGIGPSLSPPLHEREADELGLRYLYRRLDLDRLQLPASAIGEILAAARLAGYDGLNVTHPCKQLVLEHLDELSPDAAALGAVNTVVLRDGRAVGHNTDWSGFARAFDRGLTEAPLDRVVLLGAGGAGAAVAHALLTLGTRRLTVLDVDGARAGELAAALVGRFGDDRAEGGDLGALPAALARADGLVHATPTGMAAHPGLPLDAGLLRPQVWVADIVYRPLETALVRTARELGCRVLDGGGMAVFQAVDAFRLFTGVEPDAERMLAHFTTLVGDVRVD</sequence>
<evidence type="ECO:0000256" key="1">
    <source>
        <dbReference type="ARBA" id="ARBA00004871"/>
    </source>
</evidence>
<dbReference type="PANTHER" id="PTHR21089">
    <property type="entry name" value="SHIKIMATE DEHYDROGENASE"/>
    <property type="match status" value="1"/>
</dbReference>
<comment type="subunit">
    <text evidence="3">Homodimer.</text>
</comment>
<dbReference type="UniPathway" id="UPA00053">
    <property type="reaction ID" value="UER00087"/>
</dbReference>
<dbReference type="GO" id="GO:0004764">
    <property type="term" value="F:shikimate 3-dehydrogenase (NADP+) activity"/>
    <property type="evidence" value="ECO:0007669"/>
    <property type="project" value="UniProtKB-UniRule"/>
</dbReference>
<keyword evidence="2 3" id="KW-0057">Aromatic amino acid biosynthesis</keyword>
<dbReference type="GO" id="GO:0008652">
    <property type="term" value="P:amino acid biosynthetic process"/>
    <property type="evidence" value="ECO:0007669"/>
    <property type="project" value="UniProtKB-KW"/>
</dbReference>
<dbReference type="GO" id="GO:0009423">
    <property type="term" value="P:chorismate biosynthetic process"/>
    <property type="evidence" value="ECO:0007669"/>
    <property type="project" value="UniProtKB-UniRule"/>
</dbReference>
<dbReference type="SUPFAM" id="SSF53223">
    <property type="entry name" value="Aminoacid dehydrogenase-like, N-terminal domain"/>
    <property type="match status" value="1"/>
</dbReference>
<feature type="active site" description="Proton acceptor" evidence="3">
    <location>
        <position position="76"/>
    </location>
</feature>
<keyword evidence="3" id="KW-0521">NADP</keyword>
<accession>A0A1H3B432</accession>
<keyword evidence="7" id="KW-1185">Reference proteome</keyword>
<comment type="similarity">
    <text evidence="3">Belongs to the shikimate dehydrogenase family.</text>
</comment>
<dbReference type="RefSeq" id="WP_091150673.1">
    <property type="nucleotide sequence ID" value="NZ_FNOT01000001.1"/>
</dbReference>
<dbReference type="PANTHER" id="PTHR21089:SF1">
    <property type="entry name" value="BIFUNCTIONAL 3-DEHYDROQUINATE DEHYDRATASE_SHIKIMATE DEHYDROGENASE, CHLOROPLASTIC"/>
    <property type="match status" value="1"/>
</dbReference>
<reference evidence="7" key="1">
    <citation type="submission" date="2016-10" db="EMBL/GenBank/DDBJ databases">
        <authorList>
            <person name="Varghese N."/>
            <person name="Submissions S."/>
        </authorList>
    </citation>
    <scope>NUCLEOTIDE SEQUENCE [LARGE SCALE GENOMIC DNA]</scope>
    <source>
        <strain evidence="7">DSM 45422</strain>
    </source>
</reference>